<feature type="transmembrane region" description="Helical" evidence="1">
    <location>
        <begin position="92"/>
        <end position="113"/>
    </location>
</feature>
<dbReference type="Proteomes" id="UP001500752">
    <property type="component" value="Unassembled WGS sequence"/>
</dbReference>
<evidence type="ECO:0000256" key="1">
    <source>
        <dbReference type="SAM" id="Phobius"/>
    </source>
</evidence>
<sequence length="129" mass="13573">MDRRNPWIPLFILDALLVLLFAALGRQSHEHGLTPLGILQTAAPFLAALTAATLATRPRATISRIWPAGVVVWAGTVALGLALRVATGATAAVPFIIVTAVTLAVFLLGRRAATGLLLRRKVRAGHGVN</sequence>
<dbReference type="RefSeq" id="WP_345151831.1">
    <property type="nucleotide sequence ID" value="NZ_BAABEO010000019.1"/>
</dbReference>
<keyword evidence="1" id="KW-0812">Transmembrane</keyword>
<accession>A0ABP7CJK5</accession>
<keyword evidence="1" id="KW-1133">Transmembrane helix</keyword>
<name>A0ABP7CJK5_9MICC</name>
<feature type="transmembrane region" description="Helical" evidence="1">
    <location>
        <begin position="7"/>
        <end position="25"/>
    </location>
</feature>
<keyword evidence="1" id="KW-0472">Membrane</keyword>
<keyword evidence="3" id="KW-1185">Reference proteome</keyword>
<evidence type="ECO:0008006" key="4">
    <source>
        <dbReference type="Google" id="ProtNLM"/>
    </source>
</evidence>
<feature type="transmembrane region" description="Helical" evidence="1">
    <location>
        <begin position="37"/>
        <end position="56"/>
    </location>
</feature>
<protein>
    <recommendedName>
        <fullName evidence="4">DUF3054 domain-containing protein</fullName>
    </recommendedName>
</protein>
<evidence type="ECO:0000313" key="2">
    <source>
        <dbReference type="EMBL" id="GAA3690084.1"/>
    </source>
</evidence>
<dbReference type="EMBL" id="BAABEO010000019">
    <property type="protein sequence ID" value="GAA3690084.1"/>
    <property type="molecule type" value="Genomic_DNA"/>
</dbReference>
<reference evidence="3" key="1">
    <citation type="journal article" date="2019" name="Int. J. Syst. Evol. Microbiol.">
        <title>The Global Catalogue of Microorganisms (GCM) 10K type strain sequencing project: providing services to taxonomists for standard genome sequencing and annotation.</title>
        <authorList>
            <consortium name="The Broad Institute Genomics Platform"/>
            <consortium name="The Broad Institute Genome Sequencing Center for Infectious Disease"/>
            <person name="Wu L."/>
            <person name="Ma J."/>
        </authorList>
    </citation>
    <scope>NUCLEOTIDE SEQUENCE [LARGE SCALE GENOMIC DNA]</scope>
    <source>
        <strain evidence="3">JCM 30742</strain>
    </source>
</reference>
<comment type="caution">
    <text evidence="2">The sequence shown here is derived from an EMBL/GenBank/DDBJ whole genome shotgun (WGS) entry which is preliminary data.</text>
</comment>
<dbReference type="Pfam" id="PF11255">
    <property type="entry name" value="DUF3054"/>
    <property type="match status" value="1"/>
</dbReference>
<feature type="transmembrane region" description="Helical" evidence="1">
    <location>
        <begin position="68"/>
        <end position="86"/>
    </location>
</feature>
<dbReference type="InterPro" id="IPR021414">
    <property type="entry name" value="DUF3054"/>
</dbReference>
<gene>
    <name evidence="2" type="ORF">GCM10023081_29450</name>
</gene>
<proteinExistence type="predicted"/>
<organism evidence="2 3">
    <name type="scientific">Arthrobacter ginkgonis</name>
    <dbReference type="NCBI Taxonomy" id="1630594"/>
    <lineage>
        <taxon>Bacteria</taxon>
        <taxon>Bacillati</taxon>
        <taxon>Actinomycetota</taxon>
        <taxon>Actinomycetes</taxon>
        <taxon>Micrococcales</taxon>
        <taxon>Micrococcaceae</taxon>
        <taxon>Arthrobacter</taxon>
    </lineage>
</organism>
<evidence type="ECO:0000313" key="3">
    <source>
        <dbReference type="Proteomes" id="UP001500752"/>
    </source>
</evidence>